<protein>
    <recommendedName>
        <fullName evidence="11">Chemotaxis protein</fullName>
    </recommendedName>
</protein>
<evidence type="ECO:0000256" key="4">
    <source>
        <dbReference type="PROSITE-ProRule" id="PRU00284"/>
    </source>
</evidence>
<dbReference type="GO" id="GO:0016020">
    <property type="term" value="C:membrane"/>
    <property type="evidence" value="ECO:0007669"/>
    <property type="project" value="UniProtKB-SubCell"/>
</dbReference>
<dbReference type="SMART" id="SM00304">
    <property type="entry name" value="HAMP"/>
    <property type="match status" value="2"/>
</dbReference>
<dbReference type="SMART" id="SM00283">
    <property type="entry name" value="MA"/>
    <property type="match status" value="1"/>
</dbReference>
<dbReference type="GO" id="GO:0007165">
    <property type="term" value="P:signal transduction"/>
    <property type="evidence" value="ECO:0007669"/>
    <property type="project" value="UniProtKB-KW"/>
</dbReference>
<feature type="domain" description="HAMP" evidence="8">
    <location>
        <begin position="377"/>
        <end position="430"/>
    </location>
</feature>
<reference evidence="9 10" key="1">
    <citation type="submission" date="2016-09" db="EMBL/GenBank/DDBJ databases">
        <title>Rhizobium oryziradicis sp. nov., isolated from the root of rice.</title>
        <authorList>
            <person name="Zhao J."/>
            <person name="Zhang X."/>
        </authorList>
    </citation>
    <scope>NUCLEOTIDE SEQUENCE [LARGE SCALE GENOMIC DNA]</scope>
    <source>
        <strain evidence="9 10">N19</strain>
    </source>
</reference>
<organism evidence="9 10">
    <name type="scientific">Rhizobium oryziradicis</name>
    <dbReference type="NCBI Taxonomy" id="1867956"/>
    <lineage>
        <taxon>Bacteria</taxon>
        <taxon>Pseudomonadati</taxon>
        <taxon>Pseudomonadota</taxon>
        <taxon>Alphaproteobacteria</taxon>
        <taxon>Hyphomicrobiales</taxon>
        <taxon>Rhizobiaceae</taxon>
        <taxon>Rhizobium/Agrobacterium group</taxon>
        <taxon>Rhizobium</taxon>
    </lineage>
</organism>
<comment type="caution">
    <text evidence="9">The sequence shown here is derived from an EMBL/GenBank/DDBJ whole genome shotgun (WGS) entry which is preliminary data.</text>
</comment>
<dbReference type="CDD" id="cd11386">
    <property type="entry name" value="MCP_signal"/>
    <property type="match status" value="1"/>
</dbReference>
<dbReference type="AlphaFoldDB" id="A0A1Q8ZLM2"/>
<comment type="subcellular location">
    <subcellularLocation>
        <location evidence="1">Membrane</location>
    </subcellularLocation>
</comment>
<dbReference type="SUPFAM" id="SSF158472">
    <property type="entry name" value="HAMP domain-like"/>
    <property type="match status" value="1"/>
</dbReference>
<evidence type="ECO:0000259" key="8">
    <source>
        <dbReference type="PROSITE" id="PS50885"/>
    </source>
</evidence>
<keyword evidence="6" id="KW-1133">Transmembrane helix</keyword>
<evidence type="ECO:0000313" key="10">
    <source>
        <dbReference type="Proteomes" id="UP000186894"/>
    </source>
</evidence>
<dbReference type="FunFam" id="1.10.287.950:FF:000001">
    <property type="entry name" value="Methyl-accepting chemotaxis sensory transducer"/>
    <property type="match status" value="1"/>
</dbReference>
<feature type="domain" description="Methyl-accepting transducer" evidence="7">
    <location>
        <begin position="515"/>
        <end position="744"/>
    </location>
</feature>
<dbReference type="CDD" id="cd12913">
    <property type="entry name" value="PDC1_MCP_like"/>
    <property type="match status" value="1"/>
</dbReference>
<keyword evidence="2" id="KW-0145">Chemotaxis</keyword>
<evidence type="ECO:0000259" key="7">
    <source>
        <dbReference type="PROSITE" id="PS50111"/>
    </source>
</evidence>
<dbReference type="PROSITE" id="PS50111">
    <property type="entry name" value="CHEMOTAXIS_TRANSDUC_2"/>
    <property type="match status" value="1"/>
</dbReference>
<evidence type="ECO:0000256" key="2">
    <source>
        <dbReference type="ARBA" id="ARBA00022500"/>
    </source>
</evidence>
<name>A0A1Q8ZLM2_9HYPH</name>
<dbReference type="Proteomes" id="UP000186894">
    <property type="component" value="Unassembled WGS sequence"/>
</dbReference>
<sequence>MQFKSIQLKIAVLSGVCVLAATAGLVGYGIMAADTTRTYVGGEVNQLTEAKTREALSTLASTQAEVIRASLNQAFDTARNLARNFEVVVGDKNNSTVAEQRRGQLNAMLLNQLKDNPPFNGTYSAWEPNALDGKDVDFKERRDLGSDATGRFLPYWTRDAAGKIAIQPLVEYDSKELHPNGVMKGGWYIGPKEGRGESILDPLPYIVQGKNVFLATMSVPIMIDGKFQGVAGADFDLSFVQTLADQVRRSIYDGKAAVKIISFKGLVVADSARPETIGEAFDKSAAESSSILPLIQAGKADVLSDKNSFQALAPIVIGRTKTPWSVIVSVPRDVAMAQVKALDAAMVARGQRDIMLQVAVALLVAFGGIAAMWFVARSIAGPIRAMTTSMGVLASGKTDLTIPGEGRVDEIGAMAGAVVVFRDNAVANLRLQQEAEASRLTTEGERRRNAEVEKTRAEAMAQATSGLADGLRQLSRGDLTFQLVEPFAAEFESLRADFNGAIVQLRDAMMSVTEASQSIDGGSLEISRSSDELSKRTEQQAASLEQTAAALDQITANVSNSSKRAQEARTVAIEANKSASASGRVVADAVDAMQRIEQSSNQIANIIGVIDEIAFQTNLLALNAGVEAARAGDAGKGFAVVAQEVRELAQRSAQAAREIKELIRNSSGEVETGVTLVRNTGDALKTIETYIVAINQHMDAIATSAREQSVGLSEVNTAVNQMDQVTQKNAAMVEETNAASAALAGEATTLLDLVRRFNLVSSPYGGDAADKSGYRKVA</sequence>
<feature type="compositionally biased region" description="Basic and acidic residues" evidence="5">
    <location>
        <begin position="528"/>
        <end position="538"/>
    </location>
</feature>
<keyword evidence="6" id="KW-0812">Transmembrane</keyword>
<dbReference type="STRING" id="1867956.BJF95_01400"/>
<keyword evidence="10" id="KW-1185">Reference proteome</keyword>
<dbReference type="EMBL" id="MKIM01000031">
    <property type="protein sequence ID" value="OLP42801.1"/>
    <property type="molecule type" value="Genomic_DNA"/>
</dbReference>
<evidence type="ECO:0000313" key="9">
    <source>
        <dbReference type="EMBL" id="OLP42801.1"/>
    </source>
</evidence>
<dbReference type="Pfam" id="PF00015">
    <property type="entry name" value="MCPsignal"/>
    <property type="match status" value="1"/>
</dbReference>
<evidence type="ECO:0000256" key="3">
    <source>
        <dbReference type="ARBA" id="ARBA00029447"/>
    </source>
</evidence>
<feature type="transmembrane region" description="Helical" evidence="6">
    <location>
        <begin position="354"/>
        <end position="376"/>
    </location>
</feature>
<dbReference type="Gene3D" id="1.10.287.950">
    <property type="entry name" value="Methyl-accepting chemotaxis protein"/>
    <property type="match status" value="1"/>
</dbReference>
<evidence type="ECO:0000256" key="5">
    <source>
        <dbReference type="SAM" id="MobiDB-lite"/>
    </source>
</evidence>
<dbReference type="GO" id="GO:0006935">
    <property type="term" value="P:chemotaxis"/>
    <property type="evidence" value="ECO:0007669"/>
    <property type="project" value="UniProtKB-KW"/>
</dbReference>
<keyword evidence="4" id="KW-0807">Transducer</keyword>
<dbReference type="Pfam" id="PF22673">
    <property type="entry name" value="MCP-like_PDC_1"/>
    <property type="match status" value="1"/>
</dbReference>
<dbReference type="InterPro" id="IPR051310">
    <property type="entry name" value="MCP_chemotaxis"/>
</dbReference>
<proteinExistence type="inferred from homology"/>
<dbReference type="PANTHER" id="PTHR43531:SF11">
    <property type="entry name" value="METHYL-ACCEPTING CHEMOTAXIS PROTEIN 3"/>
    <property type="match status" value="1"/>
</dbReference>
<accession>A0A1Q8ZLM2</accession>
<dbReference type="PROSITE" id="PS50885">
    <property type="entry name" value="HAMP"/>
    <property type="match status" value="2"/>
</dbReference>
<dbReference type="PANTHER" id="PTHR43531">
    <property type="entry name" value="PROTEIN ICFG"/>
    <property type="match status" value="1"/>
</dbReference>
<comment type="similarity">
    <text evidence="3">Belongs to the methyl-accepting chemotaxis (MCP) protein family.</text>
</comment>
<dbReference type="SUPFAM" id="SSF58104">
    <property type="entry name" value="Methyl-accepting chemotaxis protein (MCP) signaling domain"/>
    <property type="match status" value="1"/>
</dbReference>
<gene>
    <name evidence="9" type="ORF">BJF95_01400</name>
</gene>
<evidence type="ECO:0000256" key="1">
    <source>
        <dbReference type="ARBA" id="ARBA00004370"/>
    </source>
</evidence>
<dbReference type="RefSeq" id="WP_075641497.1">
    <property type="nucleotide sequence ID" value="NZ_MKIM01000031.1"/>
</dbReference>
<feature type="domain" description="HAMP" evidence="8">
    <location>
        <begin position="458"/>
        <end position="510"/>
    </location>
</feature>
<evidence type="ECO:0008006" key="11">
    <source>
        <dbReference type="Google" id="ProtNLM"/>
    </source>
</evidence>
<evidence type="ECO:0000256" key="6">
    <source>
        <dbReference type="SAM" id="Phobius"/>
    </source>
</evidence>
<feature type="region of interest" description="Disordered" evidence="5">
    <location>
        <begin position="519"/>
        <end position="541"/>
    </location>
</feature>
<dbReference type="Gene3D" id="3.30.450.20">
    <property type="entry name" value="PAS domain"/>
    <property type="match status" value="2"/>
</dbReference>
<dbReference type="Gene3D" id="6.10.340.10">
    <property type="match status" value="1"/>
</dbReference>
<keyword evidence="6" id="KW-0472">Membrane</keyword>
<dbReference type="InterPro" id="IPR003660">
    <property type="entry name" value="HAMP_dom"/>
</dbReference>
<dbReference type="InterPro" id="IPR004089">
    <property type="entry name" value="MCPsignal_dom"/>
</dbReference>
<dbReference type="Pfam" id="PF00672">
    <property type="entry name" value="HAMP"/>
    <property type="match status" value="1"/>
</dbReference>